<feature type="region of interest" description="Disordered" evidence="1">
    <location>
        <begin position="1"/>
        <end position="119"/>
    </location>
</feature>
<keyword evidence="3" id="KW-1185">Reference proteome</keyword>
<dbReference type="AlphaFoldDB" id="A0A9D3WNK5"/>
<feature type="compositionally biased region" description="Polar residues" evidence="1">
    <location>
        <begin position="64"/>
        <end position="73"/>
    </location>
</feature>
<dbReference type="Proteomes" id="UP000827986">
    <property type="component" value="Unassembled WGS sequence"/>
</dbReference>
<comment type="caution">
    <text evidence="2">The sequence shown here is derived from an EMBL/GenBank/DDBJ whole genome shotgun (WGS) entry which is preliminary data.</text>
</comment>
<dbReference type="EMBL" id="JAHDVG010000486">
    <property type="protein sequence ID" value="KAH1167394.1"/>
    <property type="molecule type" value="Genomic_DNA"/>
</dbReference>
<evidence type="ECO:0000313" key="3">
    <source>
        <dbReference type="Proteomes" id="UP000827986"/>
    </source>
</evidence>
<name>A0A9D3WNK5_9SAUR</name>
<proteinExistence type="predicted"/>
<reference evidence="2" key="1">
    <citation type="submission" date="2021-09" db="EMBL/GenBank/DDBJ databases">
        <title>The genome of Mauremys mutica provides insights into the evolution of semi-aquatic lifestyle.</title>
        <authorList>
            <person name="Gong S."/>
            <person name="Gao Y."/>
        </authorList>
    </citation>
    <scope>NUCLEOTIDE SEQUENCE</scope>
    <source>
        <strain evidence="2">MM-2020</strain>
        <tissue evidence="2">Muscle</tissue>
    </source>
</reference>
<sequence>MGEPGRAVWRLDRPTPSRPGTPRFSPPWLHLCVPRGAGALGGRGSPSPAQQRLGSWEQGLSVKGTPSESSSDHLQGSPGSLGLRLGREAAQRASLPQHLHSLGGACKGGHTDAEELTTA</sequence>
<accession>A0A9D3WNK5</accession>
<evidence type="ECO:0000256" key="1">
    <source>
        <dbReference type="SAM" id="MobiDB-lite"/>
    </source>
</evidence>
<protein>
    <submittedName>
        <fullName evidence="2">Uncharacterized protein</fullName>
    </submittedName>
</protein>
<evidence type="ECO:0000313" key="2">
    <source>
        <dbReference type="EMBL" id="KAH1167394.1"/>
    </source>
</evidence>
<feature type="compositionally biased region" description="Low complexity" evidence="1">
    <location>
        <begin position="74"/>
        <end position="84"/>
    </location>
</feature>
<gene>
    <name evidence="2" type="ORF">KIL84_002877</name>
</gene>
<organism evidence="2 3">
    <name type="scientific">Mauremys mutica</name>
    <name type="common">yellowpond turtle</name>
    <dbReference type="NCBI Taxonomy" id="74926"/>
    <lineage>
        <taxon>Eukaryota</taxon>
        <taxon>Metazoa</taxon>
        <taxon>Chordata</taxon>
        <taxon>Craniata</taxon>
        <taxon>Vertebrata</taxon>
        <taxon>Euteleostomi</taxon>
        <taxon>Archelosauria</taxon>
        <taxon>Testudinata</taxon>
        <taxon>Testudines</taxon>
        <taxon>Cryptodira</taxon>
        <taxon>Durocryptodira</taxon>
        <taxon>Testudinoidea</taxon>
        <taxon>Geoemydidae</taxon>
        <taxon>Geoemydinae</taxon>
        <taxon>Mauremys</taxon>
    </lineage>
</organism>